<dbReference type="InterPro" id="IPR025667">
    <property type="entry name" value="SprB_repeat"/>
</dbReference>
<protein>
    <recommendedName>
        <fullName evidence="3">SprB repeat-containing protein</fullName>
    </recommendedName>
</protein>
<accession>A0ABW5VKS0</accession>
<reference evidence="2" key="1">
    <citation type="journal article" date="2019" name="Int. J. Syst. Evol. Microbiol.">
        <title>The Global Catalogue of Microorganisms (GCM) 10K type strain sequencing project: providing services to taxonomists for standard genome sequencing and annotation.</title>
        <authorList>
            <consortium name="The Broad Institute Genomics Platform"/>
            <consortium name="The Broad Institute Genome Sequencing Center for Infectious Disease"/>
            <person name="Wu L."/>
            <person name="Ma J."/>
        </authorList>
    </citation>
    <scope>NUCLEOTIDE SEQUENCE [LARGE SCALE GENOMIC DNA]</scope>
    <source>
        <strain evidence="2">KCTC 52924</strain>
    </source>
</reference>
<gene>
    <name evidence="1" type="ORF">ACFS1K_13700</name>
</gene>
<dbReference type="Proteomes" id="UP001597532">
    <property type="component" value="Unassembled WGS sequence"/>
</dbReference>
<keyword evidence="2" id="KW-1185">Reference proteome</keyword>
<feature type="non-terminal residue" evidence="1">
    <location>
        <position position="1"/>
    </location>
</feature>
<evidence type="ECO:0000313" key="2">
    <source>
        <dbReference type="Proteomes" id="UP001597532"/>
    </source>
</evidence>
<organism evidence="1 2">
    <name type="scientific">Arenibacter antarcticus</name>
    <dbReference type="NCBI Taxonomy" id="2040469"/>
    <lineage>
        <taxon>Bacteria</taxon>
        <taxon>Pseudomonadati</taxon>
        <taxon>Bacteroidota</taxon>
        <taxon>Flavobacteriia</taxon>
        <taxon>Flavobacteriales</taxon>
        <taxon>Flavobacteriaceae</taxon>
        <taxon>Arenibacter</taxon>
    </lineage>
</organism>
<proteinExistence type="predicted"/>
<evidence type="ECO:0008006" key="3">
    <source>
        <dbReference type="Google" id="ProtNLM"/>
    </source>
</evidence>
<comment type="caution">
    <text evidence="1">The sequence shown here is derived from an EMBL/GenBank/DDBJ whole genome shotgun (WGS) entry which is preliminary data.</text>
</comment>
<feature type="non-terminal residue" evidence="1">
    <location>
        <position position="347"/>
    </location>
</feature>
<dbReference type="EMBL" id="JBHUOK010000031">
    <property type="protein sequence ID" value="MFD2790823.1"/>
    <property type="molecule type" value="Genomic_DNA"/>
</dbReference>
<sequence>TYTISVTDAGGCVETKTFDIVASDIPTATLAATTDLCYVPGTGVSLTASAAGGIAPYTYSLNGAPAQKGNVFKNLSPNSYSVEVWDAHGCNVTTNTVVIENQLTVSSVLTKELDCSTSVDAVIDITINGGYTSYSYQVNGGLSTAVVGNTITYTTDVDGSYTFLITDSEGCTAETTVVIDPITNPVATNDIINPTCDSAANGSVEILIDPNFGTAPYQVNFSGAGFSNETTYSGLASGTYNYTVQDSKGCTYNGSATLVAPDPIAAEAVLMQPYTCLQTGSIQVQNITGGTPGYTYSIDGVTFVAGDTFTGLTNGNYTLTVKDASGCTFATIPVNIPALDPPTDITF</sequence>
<name>A0ABW5VKS0_9FLAO</name>
<dbReference type="Pfam" id="PF13573">
    <property type="entry name" value="SprB"/>
    <property type="match status" value="1"/>
</dbReference>
<evidence type="ECO:0000313" key="1">
    <source>
        <dbReference type="EMBL" id="MFD2790823.1"/>
    </source>
</evidence>